<dbReference type="Gene3D" id="1.20.900.10">
    <property type="entry name" value="Dbl homology (DH) domain"/>
    <property type="match status" value="1"/>
</dbReference>
<feature type="region of interest" description="Disordered" evidence="8">
    <location>
        <begin position="604"/>
        <end position="644"/>
    </location>
</feature>
<evidence type="ECO:0000256" key="2">
    <source>
        <dbReference type="ARBA" id="ARBA00022490"/>
    </source>
</evidence>
<dbReference type="InterPro" id="IPR013083">
    <property type="entry name" value="Znf_RING/FYVE/PHD"/>
</dbReference>
<dbReference type="Pfam" id="PF01363">
    <property type="entry name" value="FYVE"/>
    <property type="match status" value="1"/>
</dbReference>
<dbReference type="STRING" id="930992.A0A0D0B4Q6"/>
<feature type="compositionally biased region" description="Gly residues" evidence="8">
    <location>
        <begin position="620"/>
        <end position="629"/>
    </location>
</feature>
<feature type="domain" description="DH" evidence="9">
    <location>
        <begin position="86"/>
        <end position="283"/>
    </location>
</feature>
<dbReference type="OrthoDB" id="660555at2759"/>
<dbReference type="InterPro" id="IPR000306">
    <property type="entry name" value="Znf_FYVE"/>
</dbReference>
<dbReference type="InterPro" id="IPR035899">
    <property type="entry name" value="DBL_dom_sf"/>
</dbReference>
<dbReference type="SUPFAM" id="SSF57903">
    <property type="entry name" value="FYVE/PHD zinc finger"/>
    <property type="match status" value="1"/>
</dbReference>
<reference evidence="12" key="2">
    <citation type="submission" date="2015-01" db="EMBL/GenBank/DDBJ databases">
        <title>Evolutionary Origins and Diversification of the Mycorrhizal Mutualists.</title>
        <authorList>
            <consortium name="DOE Joint Genome Institute"/>
            <consortium name="Mycorrhizal Genomics Consortium"/>
            <person name="Kohler A."/>
            <person name="Kuo A."/>
            <person name="Nagy L.G."/>
            <person name="Floudas D."/>
            <person name="Copeland A."/>
            <person name="Barry K.W."/>
            <person name="Cichocki N."/>
            <person name="Veneault-Fourrey C."/>
            <person name="LaButti K."/>
            <person name="Lindquist E.A."/>
            <person name="Lipzen A."/>
            <person name="Lundell T."/>
            <person name="Morin E."/>
            <person name="Murat C."/>
            <person name="Riley R."/>
            <person name="Ohm R."/>
            <person name="Sun H."/>
            <person name="Tunlid A."/>
            <person name="Henrissat B."/>
            <person name="Grigoriev I.V."/>
            <person name="Hibbett D.S."/>
            <person name="Martin F."/>
        </authorList>
    </citation>
    <scope>NUCLEOTIDE SEQUENCE [LARGE SCALE GENOMIC DNA]</scope>
    <source>
        <strain evidence="12">UH-Slu-Lm8-n1</strain>
    </source>
</reference>
<keyword evidence="3" id="KW-0344">Guanine-nucleotide releasing factor</keyword>
<reference evidence="11 12" key="1">
    <citation type="submission" date="2014-04" db="EMBL/GenBank/DDBJ databases">
        <authorList>
            <consortium name="DOE Joint Genome Institute"/>
            <person name="Kuo A."/>
            <person name="Ruytinx J."/>
            <person name="Rineau F."/>
            <person name="Colpaert J."/>
            <person name="Kohler A."/>
            <person name="Nagy L.G."/>
            <person name="Floudas D."/>
            <person name="Copeland A."/>
            <person name="Barry K.W."/>
            <person name="Cichocki N."/>
            <person name="Veneault-Fourrey C."/>
            <person name="LaButti K."/>
            <person name="Lindquist E.A."/>
            <person name="Lipzen A."/>
            <person name="Lundell T."/>
            <person name="Morin E."/>
            <person name="Murat C."/>
            <person name="Sun H."/>
            <person name="Tunlid A."/>
            <person name="Henrissat B."/>
            <person name="Grigoriev I.V."/>
            <person name="Hibbett D.S."/>
            <person name="Martin F."/>
            <person name="Nordberg H.P."/>
            <person name="Cantor M.N."/>
            <person name="Hua S.X."/>
        </authorList>
    </citation>
    <scope>NUCLEOTIDE SEQUENCE [LARGE SCALE GENOMIC DNA]</scope>
    <source>
        <strain evidence="11 12">UH-Slu-Lm8-n1</strain>
    </source>
</reference>
<evidence type="ECO:0000259" key="9">
    <source>
        <dbReference type="PROSITE" id="PS50010"/>
    </source>
</evidence>
<dbReference type="SUPFAM" id="SSF48065">
    <property type="entry name" value="DBL homology domain (DH-domain)"/>
    <property type="match status" value="1"/>
</dbReference>
<keyword evidence="2" id="KW-0963">Cytoplasm</keyword>
<gene>
    <name evidence="11" type="ORF">CY34DRAFT_797385</name>
</gene>
<dbReference type="InterPro" id="IPR011011">
    <property type="entry name" value="Znf_FYVE_PHD"/>
</dbReference>
<dbReference type="EMBL" id="KN835134">
    <property type="protein sequence ID" value="KIK49011.1"/>
    <property type="molecule type" value="Genomic_DNA"/>
</dbReference>
<feature type="region of interest" description="Disordered" evidence="8">
    <location>
        <begin position="502"/>
        <end position="543"/>
    </location>
</feature>
<evidence type="ECO:0000256" key="3">
    <source>
        <dbReference type="ARBA" id="ARBA00022658"/>
    </source>
</evidence>
<evidence type="ECO:0000313" key="12">
    <source>
        <dbReference type="Proteomes" id="UP000054485"/>
    </source>
</evidence>
<feature type="domain" description="FYVE-type" evidence="10">
    <location>
        <begin position="564"/>
        <end position="700"/>
    </location>
</feature>
<dbReference type="InterPro" id="IPR017455">
    <property type="entry name" value="Znf_FYVE-rel"/>
</dbReference>
<dbReference type="InterPro" id="IPR051092">
    <property type="entry name" value="FYVE_RhoGEF_PH"/>
</dbReference>
<feature type="region of interest" description="Disordered" evidence="8">
    <location>
        <begin position="981"/>
        <end position="1022"/>
    </location>
</feature>
<dbReference type="GO" id="GO:0005737">
    <property type="term" value="C:cytoplasm"/>
    <property type="evidence" value="ECO:0007669"/>
    <property type="project" value="UniProtKB-SubCell"/>
</dbReference>
<feature type="compositionally biased region" description="Basic and acidic residues" evidence="8">
    <location>
        <begin position="604"/>
        <end position="616"/>
    </location>
</feature>
<protein>
    <submittedName>
        <fullName evidence="11">Uncharacterized protein</fullName>
    </submittedName>
</protein>
<dbReference type="PANTHER" id="PTHR12673:SF159">
    <property type="entry name" value="LD03170P"/>
    <property type="match status" value="1"/>
</dbReference>
<evidence type="ECO:0000256" key="4">
    <source>
        <dbReference type="ARBA" id="ARBA00022723"/>
    </source>
</evidence>
<dbReference type="InParanoid" id="A0A0D0B4Q6"/>
<dbReference type="PROSITE" id="PS50178">
    <property type="entry name" value="ZF_FYVE"/>
    <property type="match status" value="1"/>
</dbReference>
<dbReference type="CDD" id="cd00160">
    <property type="entry name" value="RhoGEF"/>
    <property type="match status" value="1"/>
</dbReference>
<keyword evidence="4" id="KW-0479">Metal-binding</keyword>
<dbReference type="SMART" id="SM00325">
    <property type="entry name" value="RhoGEF"/>
    <property type="match status" value="1"/>
</dbReference>
<evidence type="ECO:0000256" key="7">
    <source>
        <dbReference type="PROSITE-ProRule" id="PRU00091"/>
    </source>
</evidence>
<sequence length="1129" mass="123331">MTPRVSFPSTDSTNLPAAPITHLPFRRISLPSVPSSSLLSAQHRQSVASFASFDSLPEEPVVRRPKRRSLNRTRTPAPADTARQAKRTKVIREFWETERSYLQGLDLVHDHFLKPIIESLDTPRPLLTRAELTTVFSNFIDIWNFHHVFFSALTALLYPAVSHLDVPPNLNPAPLSALLLSHFPYLSLYTPFITAFPSSISFLAHPPTPFAIFLRTKERDPRCGQLKLADWLLSIVQRCPRYVLLLRELINVEKRENEEEGEWDRLGKVLTLVEKVTSSLNASLHAHAHTRALLALQRATLGLPPSLHFVQPGRTLIFRTPLVIDSGGVAIEGPAIGRGRRDRICEFLLFEDILVWLDFDQSALRDSHWFTLAADVTASDERHTYTYRNHLSLVDIEAVLDPSHHPPRLEVLSPGGSFAVYAVPSQPSSPKRLSSSASDSALATRRITPLTSASNDTTLHTFLHLLRQARSALLARDSSVALRGVRMRGVLWAEAYEPLEGDERVSQIQGPEKPTPDNQQQKLPDSASQQAPNTTTPNHIEGLRPFARPQRAPLPFLPPVWVPDAKTDACMRCTRPFGFVRFTVPLSMSVSFSLPSFPSFEWRRSANQDQEGKGTDEAGLGEGGEGGAPEDGNDGGEGRTGGGEEMWRRRHHCRLCGRVVCAECSGRTFYITDPSSPSPSGKNPKAKPARACNECYEAAFPPLHSATGSSSIPSTLSANPSSHHAGPSPTLFGIPAWLSTPIPTEGSSSADALMAMTLSPSRGRIALGASPSRRRLSSSASKRGVGGDVGMSASLSHAGHASGRNASPGPSNRELSTSPSKRGFTPSPACHVPRISVADGDSPSLTPTTLSPSSSRFTAEDDIYEDEDTDAPTVRVRGPSTRDSYTTPSPTALKDQNSQHQETLSTLRTPISRPIRIRHSTRPRPRSYHDILEDFEVHARGGSVASSVATSLGAVAEERASRIDDRGYHEEVHGVHVGRAEGGEIHDGHQDEIGPRQPCDREPTPRYAHEKREDTARKKKRFSLPAVAVQTVPIAGRSAPVGNLHSGWGRRFSLALGARTRGRNGESGSEREGSTHSSFLSSRDDQSVRPPSQGDKVKSPDSRESSAARALMDVLRGKRRKEKGCEGGS</sequence>
<feature type="compositionally biased region" description="Polar residues" evidence="8">
    <location>
        <begin position="706"/>
        <end position="722"/>
    </location>
</feature>
<name>A0A0D0B4Q6_9AGAM</name>
<feature type="region of interest" description="Disordered" evidence="8">
    <location>
        <begin position="1060"/>
        <end position="1108"/>
    </location>
</feature>
<keyword evidence="6" id="KW-0862">Zinc</keyword>
<feature type="region of interest" description="Disordered" evidence="8">
    <location>
        <begin position="59"/>
        <end position="83"/>
    </location>
</feature>
<feature type="compositionally biased region" description="Basic and acidic residues" evidence="8">
    <location>
        <begin position="981"/>
        <end position="1016"/>
    </location>
</feature>
<evidence type="ECO:0000256" key="8">
    <source>
        <dbReference type="SAM" id="MobiDB-lite"/>
    </source>
</evidence>
<dbReference type="Proteomes" id="UP000054485">
    <property type="component" value="Unassembled WGS sequence"/>
</dbReference>
<evidence type="ECO:0000313" key="11">
    <source>
        <dbReference type="EMBL" id="KIK49011.1"/>
    </source>
</evidence>
<feature type="region of interest" description="Disordered" evidence="8">
    <location>
        <begin position="764"/>
        <end position="910"/>
    </location>
</feature>
<dbReference type="Gene3D" id="3.30.40.10">
    <property type="entry name" value="Zinc/RING finger domain, C3HC4 (zinc finger)"/>
    <property type="match status" value="1"/>
</dbReference>
<feature type="compositionally biased region" description="Polar residues" evidence="8">
    <location>
        <begin position="804"/>
        <end position="820"/>
    </location>
</feature>
<dbReference type="SMART" id="SM00064">
    <property type="entry name" value="FYVE"/>
    <property type="match status" value="1"/>
</dbReference>
<evidence type="ECO:0000256" key="1">
    <source>
        <dbReference type="ARBA" id="ARBA00004496"/>
    </source>
</evidence>
<comment type="subcellular location">
    <subcellularLocation>
        <location evidence="1">Cytoplasm</location>
    </subcellularLocation>
</comment>
<evidence type="ECO:0000259" key="10">
    <source>
        <dbReference type="PROSITE" id="PS50178"/>
    </source>
</evidence>
<accession>A0A0D0B4Q6</accession>
<feature type="compositionally biased region" description="Polar residues" evidence="8">
    <location>
        <begin position="881"/>
        <end position="909"/>
    </location>
</feature>
<dbReference type="PROSITE" id="PS50010">
    <property type="entry name" value="DH_2"/>
    <property type="match status" value="1"/>
</dbReference>
<dbReference type="Pfam" id="PF00621">
    <property type="entry name" value="RhoGEF"/>
    <property type="match status" value="1"/>
</dbReference>
<feature type="region of interest" description="Disordered" evidence="8">
    <location>
        <begin position="706"/>
        <end position="727"/>
    </location>
</feature>
<dbReference type="AlphaFoldDB" id="A0A0D0B4Q6"/>
<feature type="compositionally biased region" description="Basic and acidic residues" evidence="8">
    <location>
        <begin position="1095"/>
        <end position="1106"/>
    </location>
</feature>
<feature type="compositionally biased region" description="Polar residues" evidence="8">
    <location>
        <begin position="516"/>
        <end position="538"/>
    </location>
</feature>
<dbReference type="GO" id="GO:0008270">
    <property type="term" value="F:zinc ion binding"/>
    <property type="evidence" value="ECO:0007669"/>
    <property type="project" value="UniProtKB-KW"/>
</dbReference>
<feature type="compositionally biased region" description="Acidic residues" evidence="8">
    <location>
        <begin position="860"/>
        <end position="870"/>
    </location>
</feature>
<feature type="compositionally biased region" description="Low complexity" evidence="8">
    <location>
        <begin position="842"/>
        <end position="855"/>
    </location>
</feature>
<evidence type="ECO:0000256" key="5">
    <source>
        <dbReference type="ARBA" id="ARBA00022771"/>
    </source>
</evidence>
<keyword evidence="5 7" id="KW-0863">Zinc-finger</keyword>
<feature type="compositionally biased region" description="Low complexity" evidence="8">
    <location>
        <begin position="792"/>
        <end position="803"/>
    </location>
</feature>
<evidence type="ECO:0000256" key="6">
    <source>
        <dbReference type="ARBA" id="ARBA00022833"/>
    </source>
</evidence>
<dbReference type="HOGENOM" id="CLU_005251_0_0_1"/>
<keyword evidence="12" id="KW-1185">Reference proteome</keyword>
<dbReference type="GO" id="GO:0005085">
    <property type="term" value="F:guanyl-nucleotide exchange factor activity"/>
    <property type="evidence" value="ECO:0007669"/>
    <property type="project" value="UniProtKB-KW"/>
</dbReference>
<dbReference type="InterPro" id="IPR000219">
    <property type="entry name" value="DH_dom"/>
</dbReference>
<organism evidence="11 12">
    <name type="scientific">Suillus luteus UH-Slu-Lm8-n1</name>
    <dbReference type="NCBI Taxonomy" id="930992"/>
    <lineage>
        <taxon>Eukaryota</taxon>
        <taxon>Fungi</taxon>
        <taxon>Dikarya</taxon>
        <taxon>Basidiomycota</taxon>
        <taxon>Agaricomycotina</taxon>
        <taxon>Agaricomycetes</taxon>
        <taxon>Agaricomycetidae</taxon>
        <taxon>Boletales</taxon>
        <taxon>Suillineae</taxon>
        <taxon>Suillaceae</taxon>
        <taxon>Suillus</taxon>
    </lineage>
</organism>
<proteinExistence type="predicted"/>
<dbReference type="PANTHER" id="PTHR12673">
    <property type="entry name" value="FACIOGENITAL DYSPLASIA PROTEIN"/>
    <property type="match status" value="1"/>
</dbReference>